<keyword evidence="1" id="KW-0175">Coiled coil</keyword>
<dbReference type="AlphaFoldDB" id="A0A0M3T2G5"/>
<dbReference type="RefSeq" id="WP_053820106.1">
    <property type="nucleotide sequence ID" value="NZ_CP006911.1"/>
</dbReference>
<proteinExistence type="predicted"/>
<dbReference type="EMBL" id="CP006911">
    <property type="protein sequence ID" value="ALE02695.1"/>
    <property type="molecule type" value="Genomic_DNA"/>
</dbReference>
<sequence length="72" mass="8801">MELIEILEKIQKLKSESQIYLNRLNSAEAEFERLKKEIYDYNLKDKKMFDEHSVKISKYREKVLSLSERFKD</sequence>
<keyword evidence="3" id="KW-1185">Reference proteome</keyword>
<dbReference type="KEGG" id="tsn:W908_04545"/>
<dbReference type="Proteomes" id="UP000068905">
    <property type="component" value="Chromosome"/>
</dbReference>
<protein>
    <submittedName>
        <fullName evidence="2">Uncharacterized protein</fullName>
    </submittedName>
</protein>
<accession>A0A0M3T2G5</accession>
<evidence type="ECO:0000256" key="1">
    <source>
        <dbReference type="SAM" id="Coils"/>
    </source>
</evidence>
<feature type="coiled-coil region" evidence="1">
    <location>
        <begin position="10"/>
        <end position="44"/>
    </location>
</feature>
<organism evidence="2 3">
    <name type="scientific">Candidatus Pseudothioglobus singularis PS1</name>
    <dbReference type="NCBI Taxonomy" id="1125411"/>
    <lineage>
        <taxon>Bacteria</taxon>
        <taxon>Pseudomonadati</taxon>
        <taxon>Pseudomonadota</taxon>
        <taxon>Gammaproteobacteria</taxon>
        <taxon>Candidatus Pseudothioglobaceae</taxon>
        <taxon>Candidatus Pseudothioglobus</taxon>
    </lineage>
</organism>
<evidence type="ECO:0000313" key="2">
    <source>
        <dbReference type="EMBL" id="ALE02695.1"/>
    </source>
</evidence>
<name>A0A0M3T2G5_9GAMM</name>
<gene>
    <name evidence="2" type="ORF">W908_04545</name>
</gene>
<reference evidence="2 3" key="1">
    <citation type="journal article" date="2015" name="Genome Announc.">
        <title>Genome Sequence of 'Candidatus Thioglobus singularis' Strain PS1, a Mixotroph from the SUP05 Clade of Marine Gammaproteobacteria.</title>
        <authorList>
            <person name="Marshall K.T."/>
            <person name="Morris R.M."/>
        </authorList>
    </citation>
    <scope>NUCLEOTIDE SEQUENCE [LARGE SCALE GENOMIC DNA]</scope>
    <source>
        <strain evidence="2 3">PS1</strain>
    </source>
</reference>
<dbReference type="STRING" id="1125411.W908_04545"/>
<evidence type="ECO:0000313" key="3">
    <source>
        <dbReference type="Proteomes" id="UP000068905"/>
    </source>
</evidence>